<organism evidence="14 15">
    <name type="scientific">Natrialba taiwanensis DSM 12281</name>
    <dbReference type="NCBI Taxonomy" id="1230458"/>
    <lineage>
        <taxon>Archaea</taxon>
        <taxon>Methanobacteriati</taxon>
        <taxon>Methanobacteriota</taxon>
        <taxon>Stenosarchaea group</taxon>
        <taxon>Halobacteria</taxon>
        <taxon>Halobacteriales</taxon>
        <taxon>Natrialbaceae</taxon>
        <taxon>Natrialba</taxon>
    </lineage>
</organism>
<dbReference type="Pfam" id="PF01435">
    <property type="entry name" value="Peptidase_M48"/>
    <property type="match status" value="1"/>
</dbReference>
<evidence type="ECO:0000256" key="11">
    <source>
        <dbReference type="SAM" id="MobiDB-lite"/>
    </source>
</evidence>
<evidence type="ECO:0000256" key="2">
    <source>
        <dbReference type="ARBA" id="ARBA00022670"/>
    </source>
</evidence>
<dbReference type="InterPro" id="IPR050083">
    <property type="entry name" value="HtpX_protease"/>
</dbReference>
<dbReference type="Gene3D" id="3.30.2010.10">
    <property type="entry name" value="Metalloproteases ('zincins'), catalytic domain"/>
    <property type="match status" value="1"/>
</dbReference>
<evidence type="ECO:0000256" key="7">
    <source>
        <dbReference type="ARBA" id="ARBA00022989"/>
    </source>
</evidence>
<evidence type="ECO:0000256" key="4">
    <source>
        <dbReference type="ARBA" id="ARBA00022723"/>
    </source>
</evidence>
<evidence type="ECO:0000256" key="6">
    <source>
        <dbReference type="ARBA" id="ARBA00022833"/>
    </source>
</evidence>
<dbReference type="STRING" id="1230458.C484_17776"/>
<keyword evidence="2 10" id="KW-0645">Protease</keyword>
<evidence type="ECO:0000256" key="1">
    <source>
        <dbReference type="ARBA" id="ARBA00022475"/>
    </source>
</evidence>
<dbReference type="Proteomes" id="UP000011648">
    <property type="component" value="Unassembled WGS sequence"/>
</dbReference>
<comment type="cofactor">
    <cofactor evidence="10">
        <name>Zn(2+)</name>
        <dbReference type="ChEBI" id="CHEBI:29105"/>
    </cofactor>
    <text evidence="10">Binds 1 zinc ion per subunit.</text>
</comment>
<feature type="transmembrane region" description="Helical" evidence="12">
    <location>
        <begin position="60"/>
        <end position="79"/>
    </location>
</feature>
<dbReference type="GO" id="GO:0006508">
    <property type="term" value="P:proteolysis"/>
    <property type="evidence" value="ECO:0007669"/>
    <property type="project" value="UniProtKB-KW"/>
</dbReference>
<gene>
    <name evidence="14" type="ORF">C484_17776</name>
</gene>
<evidence type="ECO:0000256" key="10">
    <source>
        <dbReference type="RuleBase" id="RU003983"/>
    </source>
</evidence>
<evidence type="ECO:0000256" key="5">
    <source>
        <dbReference type="ARBA" id="ARBA00022801"/>
    </source>
</evidence>
<dbReference type="PANTHER" id="PTHR43221">
    <property type="entry name" value="PROTEASE HTPX"/>
    <property type="match status" value="1"/>
</dbReference>
<dbReference type="EMBL" id="AOIL01000055">
    <property type="protein sequence ID" value="ELY87234.1"/>
    <property type="molecule type" value="Genomic_DNA"/>
</dbReference>
<keyword evidence="3 12" id="KW-0812">Transmembrane</keyword>
<feature type="compositionally biased region" description="Low complexity" evidence="11">
    <location>
        <begin position="369"/>
        <end position="390"/>
    </location>
</feature>
<keyword evidence="1" id="KW-1003">Cell membrane</keyword>
<protein>
    <submittedName>
        <fullName evidence="14">Peptidase M48 Ste24p</fullName>
    </submittedName>
</protein>
<dbReference type="GO" id="GO:0004222">
    <property type="term" value="F:metalloendopeptidase activity"/>
    <property type="evidence" value="ECO:0007669"/>
    <property type="project" value="InterPro"/>
</dbReference>
<dbReference type="PATRIC" id="fig|1230458.4.peg.3605"/>
<evidence type="ECO:0000259" key="13">
    <source>
        <dbReference type="Pfam" id="PF01435"/>
    </source>
</evidence>
<feature type="region of interest" description="Disordered" evidence="11">
    <location>
        <begin position="357"/>
        <end position="403"/>
    </location>
</feature>
<dbReference type="RefSeq" id="WP_006827183.1">
    <property type="nucleotide sequence ID" value="NZ_AOIL01000055.1"/>
</dbReference>
<keyword evidence="4" id="KW-0479">Metal-binding</keyword>
<name>L9ZLK2_9EURY</name>
<evidence type="ECO:0000313" key="14">
    <source>
        <dbReference type="EMBL" id="ELY87234.1"/>
    </source>
</evidence>
<evidence type="ECO:0000256" key="8">
    <source>
        <dbReference type="ARBA" id="ARBA00023049"/>
    </source>
</evidence>
<keyword evidence="6 10" id="KW-0862">Zinc</keyword>
<keyword evidence="5 10" id="KW-0378">Hydrolase</keyword>
<keyword evidence="15" id="KW-1185">Reference proteome</keyword>
<evidence type="ECO:0000256" key="12">
    <source>
        <dbReference type="SAM" id="Phobius"/>
    </source>
</evidence>
<comment type="caution">
    <text evidence="14">The sequence shown here is derived from an EMBL/GenBank/DDBJ whole genome shotgun (WGS) entry which is preliminary data.</text>
</comment>
<comment type="similarity">
    <text evidence="10">Belongs to the peptidase M48 family.</text>
</comment>
<keyword evidence="8 10" id="KW-0482">Metalloprotease</keyword>
<feature type="domain" description="Peptidase M48" evidence="13">
    <location>
        <begin position="101"/>
        <end position="358"/>
    </location>
</feature>
<dbReference type="CDD" id="cd07327">
    <property type="entry name" value="M48B_HtpX_like"/>
    <property type="match status" value="1"/>
</dbReference>
<dbReference type="GO" id="GO:0046872">
    <property type="term" value="F:metal ion binding"/>
    <property type="evidence" value="ECO:0007669"/>
    <property type="project" value="UniProtKB-KW"/>
</dbReference>
<proteinExistence type="inferred from homology"/>
<dbReference type="AlphaFoldDB" id="L9ZLK2"/>
<evidence type="ECO:0000256" key="3">
    <source>
        <dbReference type="ARBA" id="ARBA00022692"/>
    </source>
</evidence>
<accession>L9ZLK2</accession>
<feature type="transmembrane region" description="Helical" evidence="12">
    <location>
        <begin position="237"/>
        <end position="270"/>
    </location>
</feature>
<reference evidence="14 15" key="1">
    <citation type="journal article" date="2014" name="PLoS Genet.">
        <title>Phylogenetically driven sequencing of extremely halophilic archaea reveals strategies for static and dynamic osmo-response.</title>
        <authorList>
            <person name="Becker E.A."/>
            <person name="Seitzer P.M."/>
            <person name="Tritt A."/>
            <person name="Larsen D."/>
            <person name="Krusor M."/>
            <person name="Yao A.I."/>
            <person name="Wu D."/>
            <person name="Madern D."/>
            <person name="Eisen J.A."/>
            <person name="Darling A.E."/>
            <person name="Facciotti M.T."/>
        </authorList>
    </citation>
    <scope>NUCLEOTIDE SEQUENCE [LARGE SCALE GENOMIC DNA]</scope>
    <source>
        <strain evidence="14 15">DSM 12281</strain>
    </source>
</reference>
<keyword evidence="9 12" id="KW-0472">Membrane</keyword>
<evidence type="ECO:0000256" key="9">
    <source>
        <dbReference type="ARBA" id="ARBA00023136"/>
    </source>
</evidence>
<feature type="transmembrane region" description="Helical" evidence="12">
    <location>
        <begin position="194"/>
        <end position="217"/>
    </location>
</feature>
<feature type="transmembrane region" description="Helical" evidence="12">
    <location>
        <begin position="19"/>
        <end position="40"/>
    </location>
</feature>
<sequence length="403" mass="43564">MSTPTATPAIQRGFRLRMLIALGLVVCLPFAFVYTFLFLANTVGISLLEWANERPYHGEFYISPVLLTIVVLGGLAVQYRLGPRVVLNSVDARAVDRDSYPDLHATVTRLASQVDVAKPGLAVIDSSVPNAFAVAGSGGGSDGRSDNRDDTRGHHAHIVVTTGLLELLTDDEREAVLAHELAHLSNRDANLMTIAWLLPTITYYLAVAAFYVLYGFYRVLGSGTHSNRSSGNSDGRGLLVVLVVITVCAVLTLTVSAMFWLASVLFYRVLSREREYVADRAAAAITGSPAALVSALETLDSEMPTQPDDDLRKLDGGAEALYLAPLEDRAFGSKELLSTDIFPETHPPTAKRIERLREFARERDGAGPETGIETETEIGSGSGSESASATNPRPTDSEREEDR</sequence>
<evidence type="ECO:0000313" key="15">
    <source>
        <dbReference type="Proteomes" id="UP000011648"/>
    </source>
</evidence>
<keyword evidence="7 12" id="KW-1133">Transmembrane helix</keyword>
<dbReference type="InterPro" id="IPR001915">
    <property type="entry name" value="Peptidase_M48"/>
</dbReference>
<feature type="compositionally biased region" description="Basic and acidic residues" evidence="11">
    <location>
        <begin position="357"/>
        <end position="366"/>
    </location>
</feature>
<dbReference type="PANTHER" id="PTHR43221:SF2">
    <property type="entry name" value="PROTEASE HTPX HOMOLOG"/>
    <property type="match status" value="1"/>
</dbReference>